<accession>A3K8V7</accession>
<name>A3K8V7_SAGS3</name>
<dbReference type="AlphaFoldDB" id="A3K8V7"/>
<protein>
    <submittedName>
        <fullName evidence="1">Uncharacterized protein</fullName>
    </submittedName>
</protein>
<dbReference type="Proteomes" id="UP000005713">
    <property type="component" value="Unassembled WGS sequence"/>
</dbReference>
<keyword evidence="2" id="KW-1185">Reference proteome</keyword>
<evidence type="ECO:0000313" key="1">
    <source>
        <dbReference type="EMBL" id="EBA06340.1"/>
    </source>
</evidence>
<proteinExistence type="predicted"/>
<evidence type="ECO:0000313" key="2">
    <source>
        <dbReference type="Proteomes" id="UP000005713"/>
    </source>
</evidence>
<gene>
    <name evidence="1" type="ORF">SSE37_17920</name>
</gene>
<comment type="caution">
    <text evidence="1">The sequence shown here is derived from an EMBL/GenBank/DDBJ whole genome shotgun (WGS) entry which is preliminary data.</text>
</comment>
<dbReference type="EMBL" id="AAYA01000016">
    <property type="protein sequence ID" value="EBA06340.1"/>
    <property type="molecule type" value="Genomic_DNA"/>
</dbReference>
<reference evidence="1 2" key="1">
    <citation type="submission" date="2006-06" db="EMBL/GenBank/DDBJ databases">
        <authorList>
            <person name="Moran M.A."/>
            <person name="Ferriera S."/>
            <person name="Johnson J."/>
            <person name="Kravitz S."/>
            <person name="Beeson K."/>
            <person name="Sutton G."/>
            <person name="Rogers Y.-H."/>
            <person name="Friedman R."/>
            <person name="Frazier M."/>
            <person name="Venter J.C."/>
        </authorList>
    </citation>
    <scope>NUCLEOTIDE SEQUENCE [LARGE SCALE GENOMIC DNA]</scope>
    <source>
        <strain evidence="1 2">E-37</strain>
    </source>
</reference>
<organism evidence="1 2">
    <name type="scientific">Sagittula stellata (strain ATCC 700073 / DSM 11524 / E-37)</name>
    <dbReference type="NCBI Taxonomy" id="388399"/>
    <lineage>
        <taxon>Bacteria</taxon>
        <taxon>Pseudomonadati</taxon>
        <taxon>Pseudomonadota</taxon>
        <taxon>Alphaproteobacteria</taxon>
        <taxon>Rhodobacterales</taxon>
        <taxon>Roseobacteraceae</taxon>
        <taxon>Sagittula</taxon>
    </lineage>
</organism>
<sequence>MTTLAHIAIIQRLPAPFARGLDLLLTRL</sequence>